<evidence type="ECO:0008006" key="8">
    <source>
        <dbReference type="Google" id="ProtNLM"/>
    </source>
</evidence>
<dbReference type="Pfam" id="PF02321">
    <property type="entry name" value="OEP"/>
    <property type="match status" value="2"/>
</dbReference>
<gene>
    <name evidence="7" type="ORF">MNBD_GAMMA04-604</name>
</gene>
<keyword evidence="4" id="KW-0812">Transmembrane</keyword>
<evidence type="ECO:0000256" key="6">
    <source>
        <dbReference type="ARBA" id="ARBA00023237"/>
    </source>
</evidence>
<dbReference type="SUPFAM" id="SSF56954">
    <property type="entry name" value="Outer membrane efflux proteins (OEP)"/>
    <property type="match status" value="1"/>
</dbReference>
<reference evidence="7" key="1">
    <citation type="submission" date="2018-06" db="EMBL/GenBank/DDBJ databases">
        <authorList>
            <person name="Zhirakovskaya E."/>
        </authorList>
    </citation>
    <scope>NUCLEOTIDE SEQUENCE</scope>
</reference>
<dbReference type="PANTHER" id="PTHR30026">
    <property type="entry name" value="OUTER MEMBRANE PROTEIN TOLC"/>
    <property type="match status" value="1"/>
</dbReference>
<dbReference type="Gene3D" id="1.20.1600.10">
    <property type="entry name" value="Outer membrane efflux proteins (OEP)"/>
    <property type="match status" value="1"/>
</dbReference>
<evidence type="ECO:0000256" key="5">
    <source>
        <dbReference type="ARBA" id="ARBA00023136"/>
    </source>
</evidence>
<keyword evidence="3" id="KW-1134">Transmembrane beta strand</keyword>
<comment type="subcellular location">
    <subcellularLocation>
        <location evidence="1">Cell outer membrane</location>
    </subcellularLocation>
</comment>
<dbReference type="GO" id="GO:0015562">
    <property type="term" value="F:efflux transmembrane transporter activity"/>
    <property type="evidence" value="ECO:0007669"/>
    <property type="project" value="InterPro"/>
</dbReference>
<sequence>MKDIHLKIVTFIGCLLLPLSALTSELTMNTVQDKPLQALFLLGLENSPTVQYALAQQNAALSNQKVADSFLKPEVSFQSELSYAWMEKQSYARTASQLQASYPLYQPDREDRSNIATYQTSERKLQLEEVKQDLWLSISTLYFNYWIQKSEQLFLQKEFESISEIMEQVKQRFTIGYQDLNDISDIQARLDSNRADLIQINQNLRITEVNLEAKLGISIDLSNFSPPPLFPSHINMVIDQNEPLKSIEQHPALLRYEQALLAARKQIAYEQNKDGVIVQAFGAIVNNRSDGYFYDDAQGAKLGLKLSVPLYIGGRTDAAVAKARSESNQINALKRQKELLLEASLQNSIESLLHNQKRLSALQAVLASNKQALIAAENGLSTGNRNILDLLDAQRDLHRAERDIAIVINRLWSNWYLYQWSSGVMTVS</sequence>
<proteinExistence type="predicted"/>
<name>A0A3B0VV44_9ZZZZ</name>
<dbReference type="GO" id="GO:0015288">
    <property type="term" value="F:porin activity"/>
    <property type="evidence" value="ECO:0007669"/>
    <property type="project" value="TreeGrafter"/>
</dbReference>
<protein>
    <recommendedName>
        <fullName evidence="8">Heavy metal RND efflux outer membrane protein, CzcC family</fullName>
    </recommendedName>
</protein>
<dbReference type="InterPro" id="IPR051906">
    <property type="entry name" value="TolC-like"/>
</dbReference>
<evidence type="ECO:0000313" key="7">
    <source>
        <dbReference type="EMBL" id="VAW47505.1"/>
    </source>
</evidence>
<evidence type="ECO:0000256" key="3">
    <source>
        <dbReference type="ARBA" id="ARBA00022452"/>
    </source>
</evidence>
<dbReference type="GO" id="GO:1990281">
    <property type="term" value="C:efflux pump complex"/>
    <property type="evidence" value="ECO:0007669"/>
    <property type="project" value="TreeGrafter"/>
</dbReference>
<keyword evidence="2" id="KW-0813">Transport</keyword>
<evidence type="ECO:0000256" key="1">
    <source>
        <dbReference type="ARBA" id="ARBA00004442"/>
    </source>
</evidence>
<organism evidence="7">
    <name type="scientific">hydrothermal vent metagenome</name>
    <dbReference type="NCBI Taxonomy" id="652676"/>
    <lineage>
        <taxon>unclassified sequences</taxon>
        <taxon>metagenomes</taxon>
        <taxon>ecological metagenomes</taxon>
    </lineage>
</organism>
<keyword evidence="6" id="KW-0998">Cell outer membrane</keyword>
<dbReference type="EMBL" id="UOFB01000203">
    <property type="protein sequence ID" value="VAW47505.1"/>
    <property type="molecule type" value="Genomic_DNA"/>
</dbReference>
<keyword evidence="5" id="KW-0472">Membrane</keyword>
<dbReference type="PANTHER" id="PTHR30026:SF20">
    <property type="entry name" value="OUTER MEMBRANE PROTEIN TOLC"/>
    <property type="match status" value="1"/>
</dbReference>
<dbReference type="InterPro" id="IPR003423">
    <property type="entry name" value="OMP_efflux"/>
</dbReference>
<accession>A0A3B0VV44</accession>
<dbReference type="GO" id="GO:0009279">
    <property type="term" value="C:cell outer membrane"/>
    <property type="evidence" value="ECO:0007669"/>
    <property type="project" value="UniProtKB-SubCell"/>
</dbReference>
<evidence type="ECO:0000256" key="4">
    <source>
        <dbReference type="ARBA" id="ARBA00022692"/>
    </source>
</evidence>
<dbReference type="AlphaFoldDB" id="A0A3B0VV44"/>
<evidence type="ECO:0000256" key="2">
    <source>
        <dbReference type="ARBA" id="ARBA00022448"/>
    </source>
</evidence>